<feature type="domain" description="Leucine-rich repeat-containing N-terminal plant-type" evidence="14">
    <location>
        <begin position="34"/>
        <end position="77"/>
    </location>
</feature>
<dbReference type="AlphaFoldDB" id="A0A7N2M6G3"/>
<feature type="region of interest" description="Disordered" evidence="12">
    <location>
        <begin position="1107"/>
        <end position="1129"/>
    </location>
</feature>
<evidence type="ECO:0000256" key="11">
    <source>
        <dbReference type="ARBA" id="ARBA00023180"/>
    </source>
</evidence>
<comment type="subcellular location">
    <subcellularLocation>
        <location evidence="1">Cell membrane</location>
        <topology evidence="1">Single-pass type I membrane protein</topology>
    </subcellularLocation>
</comment>
<dbReference type="Pfam" id="PF08263">
    <property type="entry name" value="LRRNT_2"/>
    <property type="match status" value="1"/>
</dbReference>
<dbReference type="EnsemblPlants" id="QL07p034530:mrna">
    <property type="protein sequence ID" value="QL07p034530:mrna:CDS:1"/>
    <property type="gene ID" value="QL07p034530"/>
</dbReference>
<dbReference type="RefSeq" id="XP_030925503.1">
    <property type="nucleotide sequence ID" value="XM_031069643.1"/>
</dbReference>
<evidence type="ECO:0000313" key="16">
    <source>
        <dbReference type="Proteomes" id="UP000594261"/>
    </source>
</evidence>
<dbReference type="Gene3D" id="3.80.10.10">
    <property type="entry name" value="Ribonuclease Inhibitor"/>
    <property type="match status" value="5"/>
</dbReference>
<feature type="compositionally biased region" description="Low complexity" evidence="12">
    <location>
        <begin position="1119"/>
        <end position="1129"/>
    </location>
</feature>
<feature type="transmembrane region" description="Helical" evidence="13">
    <location>
        <begin position="1001"/>
        <end position="1024"/>
    </location>
</feature>
<keyword evidence="16" id="KW-1185">Reference proteome</keyword>
<dbReference type="FunFam" id="3.80.10.10:FF:000095">
    <property type="entry name" value="LRR receptor-like serine/threonine-protein kinase GSO1"/>
    <property type="match status" value="1"/>
</dbReference>
<dbReference type="Gramene" id="QL07p034530:mrna">
    <property type="protein sequence ID" value="QL07p034530:mrna:CDS:1"/>
    <property type="gene ID" value="QL07p034530"/>
</dbReference>
<dbReference type="InterPro" id="IPR046956">
    <property type="entry name" value="RLP23-like"/>
</dbReference>
<evidence type="ECO:0000256" key="6">
    <source>
        <dbReference type="ARBA" id="ARBA00022729"/>
    </source>
</evidence>
<dbReference type="OMA" id="HYEDETP"/>
<organism evidence="15 16">
    <name type="scientific">Quercus lobata</name>
    <name type="common">Valley oak</name>
    <dbReference type="NCBI Taxonomy" id="97700"/>
    <lineage>
        <taxon>Eukaryota</taxon>
        <taxon>Viridiplantae</taxon>
        <taxon>Streptophyta</taxon>
        <taxon>Embryophyta</taxon>
        <taxon>Tracheophyta</taxon>
        <taxon>Spermatophyta</taxon>
        <taxon>Magnoliopsida</taxon>
        <taxon>eudicotyledons</taxon>
        <taxon>Gunneridae</taxon>
        <taxon>Pentapetalae</taxon>
        <taxon>rosids</taxon>
        <taxon>fabids</taxon>
        <taxon>Fagales</taxon>
        <taxon>Fagaceae</taxon>
        <taxon>Quercus</taxon>
    </lineage>
</organism>
<feature type="region of interest" description="Disordered" evidence="12">
    <location>
        <begin position="1061"/>
        <end position="1082"/>
    </location>
</feature>
<dbReference type="SMART" id="SM00369">
    <property type="entry name" value="LRR_TYP"/>
    <property type="match status" value="10"/>
</dbReference>
<sequence length="1129" mass="124226">MRISLLSWLFFIPICSIFLNFRTFVVSQSQTCLSDQRDLLIGLKKSLKFNSSLSTKLVQWNEAQFTNCCLWKGVNCSKEGRVVGLDLFNESITGGLHHNLSLFSLQYLESLNLAYNKLSSTIPSQFGSLTSLRNLNLSNAGFAGQVPNAISRLKRLVTLDLSTISFLSDNTLKLEDPNLAKLVQNLSEIKGLYLDGVNISASGNKWCQPLSSSLPNLSVLSMSDCYLSGPLDSSLLKLQSLSIIRLNNNPLNAPVPEFFANFTNLTYLGLSSCGLNGTFPDNIIQVPSLQTLDLSYNELLQGSLPEFLPNGSLRSLLLSGTKFSGALPDSIGNLAMLSRIDLFGCNFSGSIPNSMGTLTQLVYLDMSSNKFNRQIPSFTMAKNLTEINLSHNDLEGSINSTQWKELIKLVNLDLDNNSIEGSIPLSLFSHPSLQKLQLSKNKFSGGLQEFNVSSYSLNTLDLSGNNLKGPLPMSVIKLKGLKSLSFSYNKFNGSFQLDSIQQLTNLSSLDLSYNELSVNYSVTASSLSFPHFSTLKLASCKLSAVPDFLKNQSKLTILDLSKNQIPGEIPNWIQNLTNLFYLNLSYNHLEGPLLNLPSMLTILDLHSNQLQGQLPTLPPSATYLDLSGNNFSSAIPAGIGSSLTFAYFLSLSNNQLSGSIPVSICNAPYLQVLDLSNNLLNGTIPQCFYGMSETLMVLDLRKNKLGGNLSNSFPVNCGLLTLNLNGNLLEGVVPESLRNCKNLEVLDMGNNQLKDAFPCNLKNIYSLRVLILRSNKFYGSIDCGGPNTSWPMLQIVDLASNNFTGQLPREYLSAWNAMMDVVQYLQVPILKFSQIYYQDMITVTSKGLDIELVRILNLFTSIDVSCNNLNGTIPEEIGKLKLLLVLNFSHNALTGHIPPSMRKLTMLESLDLSSNQLRGKIPMQLSDLTFLAVLNLSFNQLVGQIPQGKQFDTFSEDSYKGNKGLCGIPLKKNCRSDKAPPPSAIPQSKGTSSTTLIGFDWQFILTGLGFGVGAAVVVAPLTFWEKGRKWHNDIIDKILLVILPMMGLSYTGCYNVKVEADEDIEDENTEDSEDDDNENEMEDEEIWGRYCVICSKLDISRKRAIHDPRCTCHNSPPISSSSSTSSSSS</sequence>
<evidence type="ECO:0000256" key="9">
    <source>
        <dbReference type="ARBA" id="ARBA00023136"/>
    </source>
</evidence>
<dbReference type="InParanoid" id="A0A7N2M6G3"/>
<evidence type="ECO:0000256" key="12">
    <source>
        <dbReference type="SAM" id="MobiDB-lite"/>
    </source>
</evidence>
<dbReference type="InterPro" id="IPR001611">
    <property type="entry name" value="Leu-rich_rpt"/>
</dbReference>
<dbReference type="SMART" id="SM00365">
    <property type="entry name" value="LRR_SD22"/>
    <property type="match status" value="8"/>
</dbReference>
<proteinExistence type="inferred from homology"/>
<dbReference type="EMBL" id="LRBV02000007">
    <property type="status" value="NOT_ANNOTATED_CDS"/>
    <property type="molecule type" value="Genomic_DNA"/>
</dbReference>
<dbReference type="InterPro" id="IPR013210">
    <property type="entry name" value="LRR_N_plant-typ"/>
</dbReference>
<dbReference type="KEGG" id="qlo:115952463"/>
<dbReference type="InterPro" id="IPR032675">
    <property type="entry name" value="LRR_dom_sf"/>
</dbReference>
<evidence type="ECO:0000256" key="5">
    <source>
        <dbReference type="ARBA" id="ARBA00022692"/>
    </source>
</evidence>
<dbReference type="GO" id="GO:0005886">
    <property type="term" value="C:plasma membrane"/>
    <property type="evidence" value="ECO:0007669"/>
    <property type="project" value="UniProtKB-SubCell"/>
</dbReference>
<dbReference type="InterPro" id="IPR003591">
    <property type="entry name" value="Leu-rich_rpt_typical-subtyp"/>
</dbReference>
<evidence type="ECO:0000256" key="1">
    <source>
        <dbReference type="ARBA" id="ARBA00004251"/>
    </source>
</evidence>
<keyword evidence="11" id="KW-0325">Glycoprotein</keyword>
<dbReference type="Proteomes" id="UP000594261">
    <property type="component" value="Chromosome 7"/>
</dbReference>
<evidence type="ECO:0000256" key="2">
    <source>
        <dbReference type="ARBA" id="ARBA00009592"/>
    </source>
</evidence>
<evidence type="ECO:0000313" key="15">
    <source>
        <dbReference type="EnsemblPlants" id="QL07p034530:mrna:CDS:1"/>
    </source>
</evidence>
<keyword evidence="4" id="KW-0433">Leucine-rich repeat</keyword>
<evidence type="ECO:0000259" key="14">
    <source>
        <dbReference type="Pfam" id="PF08263"/>
    </source>
</evidence>
<protein>
    <recommendedName>
        <fullName evidence="14">Leucine-rich repeat-containing N-terminal plant-type domain-containing protein</fullName>
    </recommendedName>
</protein>
<dbReference type="FunFam" id="3.80.10.10:FF:000213">
    <property type="entry name" value="Tyrosine-sulfated glycopeptide receptor 1"/>
    <property type="match status" value="1"/>
</dbReference>
<evidence type="ECO:0000256" key="4">
    <source>
        <dbReference type="ARBA" id="ARBA00022614"/>
    </source>
</evidence>
<dbReference type="GeneID" id="115952463"/>
<dbReference type="PRINTS" id="PR00019">
    <property type="entry name" value="LEURICHRPT"/>
</dbReference>
<dbReference type="Pfam" id="PF00560">
    <property type="entry name" value="LRR_1"/>
    <property type="match status" value="10"/>
</dbReference>
<evidence type="ECO:0000256" key="7">
    <source>
        <dbReference type="ARBA" id="ARBA00022737"/>
    </source>
</evidence>
<name>A0A7N2M6G3_QUELO</name>
<reference evidence="15 16" key="1">
    <citation type="journal article" date="2016" name="G3 (Bethesda)">
        <title>First Draft Assembly and Annotation of the Genome of a California Endemic Oak Quercus lobata Nee (Fagaceae).</title>
        <authorList>
            <person name="Sork V.L."/>
            <person name="Fitz-Gibbon S.T."/>
            <person name="Puiu D."/>
            <person name="Crepeau M."/>
            <person name="Gugger P.F."/>
            <person name="Sherman R."/>
            <person name="Stevens K."/>
            <person name="Langley C.H."/>
            <person name="Pellegrini M."/>
            <person name="Salzberg S.L."/>
        </authorList>
    </citation>
    <scope>NUCLEOTIDE SEQUENCE [LARGE SCALE GENOMIC DNA]</scope>
    <source>
        <strain evidence="15 16">cv. SW786</strain>
    </source>
</reference>
<dbReference type="PANTHER" id="PTHR48061">
    <property type="entry name" value="LEUCINE-RICH REPEAT RECEPTOR PROTEIN KINASE EMS1-LIKE-RELATED"/>
    <property type="match status" value="1"/>
</dbReference>
<keyword evidence="8 13" id="KW-1133">Transmembrane helix</keyword>
<dbReference type="SUPFAM" id="SSF52058">
    <property type="entry name" value="L domain-like"/>
    <property type="match status" value="3"/>
</dbReference>
<comment type="similarity">
    <text evidence="2">Belongs to the RLP family.</text>
</comment>
<keyword evidence="6" id="KW-0732">Signal</keyword>
<evidence type="ECO:0000256" key="10">
    <source>
        <dbReference type="ARBA" id="ARBA00023170"/>
    </source>
</evidence>
<dbReference type="PANTHER" id="PTHR48061:SF2">
    <property type="entry name" value="RECEPTOR LIKE PROTEIN 30-LIKE"/>
    <property type="match status" value="1"/>
</dbReference>
<accession>A0A7N2M6G3</accession>
<keyword evidence="10" id="KW-0675">Receptor</keyword>
<keyword evidence="7" id="KW-0677">Repeat</keyword>
<evidence type="ECO:0000256" key="13">
    <source>
        <dbReference type="SAM" id="Phobius"/>
    </source>
</evidence>
<gene>
    <name evidence="15" type="primary">LOC115952463</name>
</gene>
<keyword evidence="3" id="KW-1003">Cell membrane</keyword>
<evidence type="ECO:0000256" key="3">
    <source>
        <dbReference type="ARBA" id="ARBA00022475"/>
    </source>
</evidence>
<evidence type="ECO:0000256" key="8">
    <source>
        <dbReference type="ARBA" id="ARBA00022989"/>
    </source>
</evidence>
<keyword evidence="5 13" id="KW-0812">Transmembrane</keyword>
<keyword evidence="9 13" id="KW-0472">Membrane</keyword>
<dbReference type="Pfam" id="PF13855">
    <property type="entry name" value="LRR_8"/>
    <property type="match status" value="2"/>
</dbReference>
<reference evidence="15" key="2">
    <citation type="submission" date="2021-01" db="UniProtKB">
        <authorList>
            <consortium name="EnsemblPlants"/>
        </authorList>
    </citation>
    <scope>IDENTIFICATION</scope>
</reference>